<keyword evidence="2" id="KW-1185">Reference proteome</keyword>
<dbReference type="Proteomes" id="UP000309997">
    <property type="component" value="Unassembled WGS sequence"/>
</dbReference>
<protein>
    <submittedName>
        <fullName evidence="1">Uncharacterized protein</fullName>
    </submittedName>
</protein>
<name>A0ACC4CGR5_POPAL</name>
<reference evidence="1 2" key="1">
    <citation type="journal article" date="2024" name="Plant Biotechnol. J.">
        <title>Genome and CRISPR/Cas9 system of a widespread forest tree (Populus alba) in the world.</title>
        <authorList>
            <person name="Liu Y.J."/>
            <person name="Jiang P.F."/>
            <person name="Han X.M."/>
            <person name="Li X.Y."/>
            <person name="Wang H.M."/>
            <person name="Wang Y.J."/>
            <person name="Wang X.X."/>
            <person name="Zeng Q.Y."/>
        </authorList>
    </citation>
    <scope>NUCLEOTIDE SEQUENCE [LARGE SCALE GENOMIC DNA]</scope>
    <source>
        <strain evidence="2">cv. PAL-ZL1</strain>
    </source>
</reference>
<evidence type="ECO:0000313" key="2">
    <source>
        <dbReference type="Proteomes" id="UP000309997"/>
    </source>
</evidence>
<comment type="caution">
    <text evidence="1">The sequence shown here is derived from an EMBL/GenBank/DDBJ whole genome shotgun (WGS) entry which is preliminary data.</text>
</comment>
<accession>A0ACC4CGR5</accession>
<proteinExistence type="predicted"/>
<organism evidence="1 2">
    <name type="scientific">Populus alba</name>
    <name type="common">White poplar</name>
    <dbReference type="NCBI Taxonomy" id="43335"/>
    <lineage>
        <taxon>Eukaryota</taxon>
        <taxon>Viridiplantae</taxon>
        <taxon>Streptophyta</taxon>
        <taxon>Embryophyta</taxon>
        <taxon>Tracheophyta</taxon>
        <taxon>Spermatophyta</taxon>
        <taxon>Magnoliopsida</taxon>
        <taxon>eudicotyledons</taxon>
        <taxon>Gunneridae</taxon>
        <taxon>Pentapetalae</taxon>
        <taxon>rosids</taxon>
        <taxon>fabids</taxon>
        <taxon>Malpighiales</taxon>
        <taxon>Salicaceae</taxon>
        <taxon>Saliceae</taxon>
        <taxon>Populus</taxon>
    </lineage>
</organism>
<gene>
    <name evidence="1" type="ORF">D5086_008434</name>
</gene>
<sequence>MASAVLVKEAICSQDSSNGLELRSATPDERSDGRSRKWNQRALLQIKDLLASESWKEAQLVLRRCSSNLKLDLDAVIQSKPGKERSQLRTLFQSLQQSTICSKGKGCFPCKPYKPADISSTGTFHSSRSSLILVSPVK</sequence>
<evidence type="ECO:0000313" key="1">
    <source>
        <dbReference type="EMBL" id="KAL3596797.1"/>
    </source>
</evidence>
<dbReference type="EMBL" id="RCHU02000004">
    <property type="protein sequence ID" value="KAL3596797.1"/>
    <property type="molecule type" value="Genomic_DNA"/>
</dbReference>